<accession>A0AAE4SC56</accession>
<evidence type="ECO:0000313" key="2">
    <source>
        <dbReference type="Proteomes" id="UP001283212"/>
    </source>
</evidence>
<name>A0AAE4SC56_9EURY</name>
<evidence type="ECO:0000313" key="1">
    <source>
        <dbReference type="EMBL" id="MDV0443448.1"/>
    </source>
</evidence>
<gene>
    <name evidence="1" type="ORF">McpCs1_08240</name>
</gene>
<protein>
    <submittedName>
        <fullName evidence="1">Uncharacterized protein</fullName>
    </submittedName>
</protein>
<sequence>MLSVAGIFRERRRPNFFLMLLNVRVLLFKLFKLRMFLLREVRIKFKINGSIRMRMLQSTDYVRARRSKRFGRRKNFGTTETSETVSGEVFRDLSIKYSMEFYTPCHV</sequence>
<dbReference type="Proteomes" id="UP001283212">
    <property type="component" value="Unassembled WGS sequence"/>
</dbReference>
<organism evidence="1 2">
    <name type="scientific">Methanorbis rubei</name>
    <dbReference type="NCBI Taxonomy" id="3028300"/>
    <lineage>
        <taxon>Archaea</taxon>
        <taxon>Methanobacteriati</taxon>
        <taxon>Methanobacteriota</taxon>
        <taxon>Stenosarchaea group</taxon>
        <taxon>Methanomicrobia</taxon>
        <taxon>Methanomicrobiales</taxon>
        <taxon>Methanocorpusculaceae</taxon>
        <taxon>Methanorbis</taxon>
    </lineage>
</organism>
<proteinExistence type="predicted"/>
<dbReference type="AlphaFoldDB" id="A0AAE4SC56"/>
<reference evidence="1 2" key="1">
    <citation type="submission" date="2023-06" db="EMBL/GenBank/DDBJ databases">
        <title>Genome sequence of Methancorpusculaceae sp. Cs1.</title>
        <authorList>
            <person name="Protasov E."/>
            <person name="Platt K."/>
            <person name="Poehlein A."/>
            <person name="Daniel R."/>
            <person name="Brune A."/>
        </authorList>
    </citation>
    <scope>NUCLEOTIDE SEQUENCE [LARGE SCALE GENOMIC DNA]</scope>
    <source>
        <strain evidence="1 2">Cs1</strain>
    </source>
</reference>
<dbReference type="EMBL" id="JAWDKB010000003">
    <property type="protein sequence ID" value="MDV0443448.1"/>
    <property type="molecule type" value="Genomic_DNA"/>
</dbReference>
<keyword evidence="2" id="KW-1185">Reference proteome</keyword>
<comment type="caution">
    <text evidence="1">The sequence shown here is derived from an EMBL/GenBank/DDBJ whole genome shotgun (WGS) entry which is preliminary data.</text>
</comment>